<comment type="caution">
    <text evidence="1">The sequence shown here is derived from an EMBL/GenBank/DDBJ whole genome shotgun (WGS) entry which is preliminary data.</text>
</comment>
<dbReference type="AlphaFoldDB" id="A0A6G0YQL5"/>
<gene>
    <name evidence="1" type="ORF">FWK35_00031004</name>
</gene>
<dbReference type="EMBL" id="VUJU01002855">
    <property type="protein sequence ID" value="KAF0759879.1"/>
    <property type="molecule type" value="Genomic_DNA"/>
</dbReference>
<sequence length="119" mass="13834">MLTAENKNKEEYSVFILYTSRLCVEFLLDTDISRDTGVYFTIHGCFQHTSTLWVEPLHLLVGFRCVHAVPITTLGWPNLRLVTSPSLTQTLNILYCRVFDEELLVNHTEREKLPKEAYE</sequence>
<protein>
    <submittedName>
        <fullName evidence="1">Uncharacterized protein</fullName>
    </submittedName>
</protein>
<organism evidence="1 2">
    <name type="scientific">Aphis craccivora</name>
    <name type="common">Cowpea aphid</name>
    <dbReference type="NCBI Taxonomy" id="307492"/>
    <lineage>
        <taxon>Eukaryota</taxon>
        <taxon>Metazoa</taxon>
        <taxon>Ecdysozoa</taxon>
        <taxon>Arthropoda</taxon>
        <taxon>Hexapoda</taxon>
        <taxon>Insecta</taxon>
        <taxon>Pterygota</taxon>
        <taxon>Neoptera</taxon>
        <taxon>Paraneoptera</taxon>
        <taxon>Hemiptera</taxon>
        <taxon>Sternorrhyncha</taxon>
        <taxon>Aphidomorpha</taxon>
        <taxon>Aphidoidea</taxon>
        <taxon>Aphididae</taxon>
        <taxon>Aphidini</taxon>
        <taxon>Aphis</taxon>
        <taxon>Aphis</taxon>
    </lineage>
</organism>
<proteinExistence type="predicted"/>
<accession>A0A6G0YQL5</accession>
<dbReference type="Proteomes" id="UP000478052">
    <property type="component" value="Unassembled WGS sequence"/>
</dbReference>
<evidence type="ECO:0000313" key="2">
    <source>
        <dbReference type="Proteomes" id="UP000478052"/>
    </source>
</evidence>
<keyword evidence="2" id="KW-1185">Reference proteome</keyword>
<reference evidence="1 2" key="1">
    <citation type="submission" date="2019-08" db="EMBL/GenBank/DDBJ databases">
        <title>Whole genome of Aphis craccivora.</title>
        <authorList>
            <person name="Voronova N.V."/>
            <person name="Shulinski R.S."/>
            <person name="Bandarenka Y.V."/>
            <person name="Zhorov D.G."/>
            <person name="Warner D."/>
        </authorList>
    </citation>
    <scope>NUCLEOTIDE SEQUENCE [LARGE SCALE GENOMIC DNA]</scope>
    <source>
        <strain evidence="1">180601</strain>
        <tissue evidence="1">Whole Body</tissue>
    </source>
</reference>
<evidence type="ECO:0000313" key="1">
    <source>
        <dbReference type="EMBL" id="KAF0759879.1"/>
    </source>
</evidence>
<name>A0A6G0YQL5_APHCR</name>